<feature type="compositionally biased region" description="Basic and acidic residues" evidence="1">
    <location>
        <begin position="67"/>
        <end position="102"/>
    </location>
</feature>
<proteinExistence type="predicted"/>
<evidence type="ECO:0000256" key="1">
    <source>
        <dbReference type="SAM" id="MobiDB-lite"/>
    </source>
</evidence>
<reference evidence="2 3" key="1">
    <citation type="submission" date="2024-02" db="EMBL/GenBank/DDBJ databases">
        <authorList>
            <person name="Chen Y."/>
            <person name="Shah S."/>
            <person name="Dougan E. K."/>
            <person name="Thang M."/>
            <person name="Chan C."/>
        </authorList>
    </citation>
    <scope>NUCLEOTIDE SEQUENCE [LARGE SCALE GENOMIC DNA]</scope>
</reference>
<name>A0ABP0PBA6_9DINO</name>
<feature type="compositionally biased region" description="Basic and acidic residues" evidence="1">
    <location>
        <begin position="1012"/>
        <end position="1031"/>
    </location>
</feature>
<gene>
    <name evidence="2" type="ORF">SCF082_LOCUS35925</name>
</gene>
<accession>A0ABP0PBA6</accession>
<keyword evidence="3" id="KW-1185">Reference proteome</keyword>
<protein>
    <submittedName>
        <fullName evidence="2">Uncharacterized protein</fullName>
    </submittedName>
</protein>
<dbReference type="Proteomes" id="UP001642464">
    <property type="component" value="Unassembled WGS sequence"/>
</dbReference>
<organism evidence="2 3">
    <name type="scientific">Durusdinium trenchii</name>
    <dbReference type="NCBI Taxonomy" id="1381693"/>
    <lineage>
        <taxon>Eukaryota</taxon>
        <taxon>Sar</taxon>
        <taxon>Alveolata</taxon>
        <taxon>Dinophyceae</taxon>
        <taxon>Suessiales</taxon>
        <taxon>Symbiodiniaceae</taxon>
        <taxon>Durusdinium</taxon>
    </lineage>
</organism>
<feature type="compositionally biased region" description="Basic and acidic residues" evidence="1">
    <location>
        <begin position="149"/>
        <end position="166"/>
    </location>
</feature>
<comment type="caution">
    <text evidence="2">The sequence shown here is derived from an EMBL/GenBank/DDBJ whole genome shotgun (WGS) entry which is preliminary data.</text>
</comment>
<feature type="region of interest" description="Disordered" evidence="1">
    <location>
        <begin position="62"/>
        <end position="200"/>
    </location>
</feature>
<sequence>VSTLVPLKDWCDENKKPGQKFRNQAERKKFVKDRGLKVVKHPKSGADCVPILDKTVMLSGSRLSTTRVRESEHDSRADAKEMFHKQKRSIDDIQTNTKEDLLKAAAAASDEAPGSDSDDGSSSSSSSSLDLQSQDEQEEGTAAKRKIKEIKDTNNRDSSPKEETRKPPPPPPPPAKRRKEDTVSKDEKATKGIDGILGNNKKLKDSLSELSADVLWRSQVRSAEADRRIGKASAAERELSRVIANAKASDAQKSQAASLQEEIAQLAECASSMKMVCLALRNLDGVPLAVEISGESTSNELMKNITKCSHKLLTDFNVLLDIIHTISKKLANGHLFWTFLSLNQPDDKTKCALNLAVIKSMYTGNAEGELLGHLLRAQVSAVSDCFFEKLRASGSLDFAKHHLPVHLRTADFLDEKLWHPVPGKGPVEDMSGYKCQSGFSALIMKDVQRIFGCLEVQCYNQAGSPPDIQYLGRVASANSDFTAKVVMPMTLWQKLLTLHKDVTTATSILKTCGSYAASVGQLTAEVTNVCGFCENQFSDLQSKLASFTNFFTAKKELDTLHESGKTDTNVSSKVLLEMEEAQKNLTQWAEKTLCPQLPDFLTEIAGWCDAQIASVSPESFGQQAAEAYPGTLPQAPDSVLTQEFRLRCFYHVNVDTRSANLATVFRALAEWASAVAELPRSSDGDESDSSVLNVDNLEKVSRFMDKCMSFCEPASELAEKLDASHQLKESLCKALSAICRMLRRLGACHNSRVLLAWERKELKGKDYRSILPKSLHPAAHALQLDWAPEIDAIGQAADISGFLPKLSLAEASFAGMNARPFQDDMFVTARERFASFATAFTAGLTNAVEQDSGSMMSPLDSFNVKYKDIERCVPDWTLKDVEWVFSPEHEKSTKADLDNLRSAKKGATDLADALQSFMKHSTQAEQLKEIQKKAEVERAKLTAAIDLAGKLQTWIYFTALVLDPSAGKEHVEKTEKFCKKSWGHGRDQLPEKLAKQITAVADRKPVSQVPEPTKDKEKKEKKDKEKKRVSDVSKAAEAQKSKKAKKGK</sequence>
<feature type="compositionally biased region" description="Low complexity" evidence="1">
    <location>
        <begin position="104"/>
        <end position="132"/>
    </location>
</feature>
<dbReference type="EMBL" id="CAXAMM010034769">
    <property type="protein sequence ID" value="CAK9073331.1"/>
    <property type="molecule type" value="Genomic_DNA"/>
</dbReference>
<evidence type="ECO:0000313" key="3">
    <source>
        <dbReference type="Proteomes" id="UP001642464"/>
    </source>
</evidence>
<evidence type="ECO:0000313" key="2">
    <source>
        <dbReference type="EMBL" id="CAK9073331.1"/>
    </source>
</evidence>
<feature type="non-terminal residue" evidence="2">
    <location>
        <position position="1"/>
    </location>
</feature>
<feature type="compositionally biased region" description="Basic and acidic residues" evidence="1">
    <location>
        <begin position="178"/>
        <end position="191"/>
    </location>
</feature>
<feature type="region of interest" description="Disordered" evidence="1">
    <location>
        <begin position="998"/>
        <end position="1048"/>
    </location>
</feature>